<proteinExistence type="predicted"/>
<reference evidence="1" key="1">
    <citation type="journal article" date="2020" name="Fungal Divers.">
        <title>Resolving the Mortierellaceae phylogeny through synthesis of multi-gene phylogenetics and phylogenomics.</title>
        <authorList>
            <person name="Vandepol N."/>
            <person name="Liber J."/>
            <person name="Desiro A."/>
            <person name="Na H."/>
            <person name="Kennedy M."/>
            <person name="Barry K."/>
            <person name="Grigoriev I.V."/>
            <person name="Miller A.N."/>
            <person name="O'Donnell K."/>
            <person name="Stajich J.E."/>
            <person name="Bonito G."/>
        </authorList>
    </citation>
    <scope>NUCLEOTIDE SEQUENCE</scope>
    <source>
        <strain evidence="1">KOD1015</strain>
    </source>
</reference>
<accession>A0A9P6FSM4</accession>
<sequence length="72" mass="7785">MEPEFSSSRNATVAISVDPNGLSSAQSRILGAVIGPDRREKRNCSGELKFNLGRSSTAATTICTPILYREQQ</sequence>
<dbReference type="AlphaFoldDB" id="A0A9P6FSM4"/>
<gene>
    <name evidence="1" type="ORF">BGW38_002408</name>
</gene>
<evidence type="ECO:0000313" key="2">
    <source>
        <dbReference type="Proteomes" id="UP000780801"/>
    </source>
</evidence>
<dbReference type="EMBL" id="JAABOA010001845">
    <property type="protein sequence ID" value="KAF9580798.1"/>
    <property type="molecule type" value="Genomic_DNA"/>
</dbReference>
<keyword evidence="2" id="KW-1185">Reference proteome</keyword>
<organism evidence="1 2">
    <name type="scientific">Lunasporangiospora selenospora</name>
    <dbReference type="NCBI Taxonomy" id="979761"/>
    <lineage>
        <taxon>Eukaryota</taxon>
        <taxon>Fungi</taxon>
        <taxon>Fungi incertae sedis</taxon>
        <taxon>Mucoromycota</taxon>
        <taxon>Mortierellomycotina</taxon>
        <taxon>Mortierellomycetes</taxon>
        <taxon>Mortierellales</taxon>
        <taxon>Mortierellaceae</taxon>
        <taxon>Lunasporangiospora</taxon>
    </lineage>
</organism>
<dbReference type="Proteomes" id="UP000780801">
    <property type="component" value="Unassembled WGS sequence"/>
</dbReference>
<protein>
    <submittedName>
        <fullName evidence="1">Uncharacterized protein</fullName>
    </submittedName>
</protein>
<comment type="caution">
    <text evidence="1">The sequence shown here is derived from an EMBL/GenBank/DDBJ whole genome shotgun (WGS) entry which is preliminary data.</text>
</comment>
<name>A0A9P6FSM4_9FUNG</name>
<evidence type="ECO:0000313" key="1">
    <source>
        <dbReference type="EMBL" id="KAF9580798.1"/>
    </source>
</evidence>